<dbReference type="Pfam" id="PF01019">
    <property type="entry name" value="G_glu_transpept"/>
    <property type="match status" value="1"/>
</dbReference>
<organism evidence="1 2">
    <name type="scientific">Alcaligenes faecalis</name>
    <dbReference type="NCBI Taxonomy" id="511"/>
    <lineage>
        <taxon>Bacteria</taxon>
        <taxon>Pseudomonadati</taxon>
        <taxon>Pseudomonadota</taxon>
        <taxon>Betaproteobacteria</taxon>
        <taxon>Burkholderiales</taxon>
        <taxon>Alcaligenaceae</taxon>
        <taxon>Alcaligenes</taxon>
    </lineage>
</organism>
<keyword evidence="1" id="KW-0808">Transferase</keyword>
<gene>
    <name evidence="1" type="ORF">DF183_13555</name>
</gene>
<name>A0A2U2BJK0_ALCFA</name>
<dbReference type="InterPro" id="IPR052896">
    <property type="entry name" value="GGT-like_enzyme"/>
</dbReference>
<dbReference type="PANTHER" id="PTHR43881:SF1">
    <property type="entry name" value="GAMMA-GLUTAMYLTRANSPEPTIDASE (AFU_ORTHOLOGUE AFUA_4G13580)"/>
    <property type="match status" value="1"/>
</dbReference>
<dbReference type="Gene3D" id="3.60.20.40">
    <property type="match status" value="1"/>
</dbReference>
<dbReference type="InterPro" id="IPR043137">
    <property type="entry name" value="GGT_ssub_C"/>
</dbReference>
<sequence>MSNMGTTAYRAGEKQGLGKHWAVAAGHPLAVRAAQAMLELKSSAVDAAIAADAVMGVVEPMATGIGGDLLAMIAPLDSMPVAYNGSGAAPLLLNAEHVQALPGGRIPERHVLSITTPGLVRGWWDMHQRYGRLDWAHLFQPAIQAAREGFAVAPVAAREWQIFDCVLHRDPVCAALYRAGKPPKAGEQYRNPELAAVLEEIAAQGPDAFYLGRPAQHAEQAMEQMQGLLRAEDFRRHKGFFCEPVSASLGEFSLYECPPNTHGVAVLEAVQRAWKRPVDQDAAELELVKATEAAMAQASRVVCDPAGNTVCTVVVDVDGLAVTFMSSIFKRFGSGYAVPGCGFVLQNRGFGFSEPGHVNGPGPGKRPYHTVVPSLALKSGQFHMGLGVVGGLMQPQGQIQIWTRVLRDGWPLDKAMFEPRWRLEGAGRLALEDGFDANRTAFLREHGYVPPDKGVGELAGRSDFGGAQAVERLADGRLQAVSDPRKDGCVALA</sequence>
<evidence type="ECO:0000313" key="1">
    <source>
        <dbReference type="EMBL" id="PWE14166.1"/>
    </source>
</evidence>
<dbReference type="GO" id="GO:0016740">
    <property type="term" value="F:transferase activity"/>
    <property type="evidence" value="ECO:0007669"/>
    <property type="project" value="UniProtKB-KW"/>
</dbReference>
<protein>
    <submittedName>
        <fullName evidence="1">Gamma-glutamyltransferase</fullName>
    </submittedName>
</protein>
<dbReference type="PANTHER" id="PTHR43881">
    <property type="entry name" value="GAMMA-GLUTAMYLTRANSPEPTIDASE (AFU_ORTHOLOGUE AFUA_4G13580)"/>
    <property type="match status" value="1"/>
</dbReference>
<dbReference type="Proteomes" id="UP000245216">
    <property type="component" value="Unassembled WGS sequence"/>
</dbReference>
<comment type="caution">
    <text evidence="1">The sequence shown here is derived from an EMBL/GenBank/DDBJ whole genome shotgun (WGS) entry which is preliminary data.</text>
</comment>
<accession>A0A2U2BJK0</accession>
<evidence type="ECO:0000313" key="2">
    <source>
        <dbReference type="Proteomes" id="UP000245216"/>
    </source>
</evidence>
<reference evidence="1 2" key="1">
    <citation type="submission" date="2018-05" db="EMBL/GenBank/DDBJ databases">
        <title>Genome Sequence of an Efficient Indole-Degrading Bacterium, Alcaligenes sp.YBY.</title>
        <authorList>
            <person name="Yang B."/>
        </authorList>
    </citation>
    <scope>NUCLEOTIDE SEQUENCE [LARGE SCALE GENOMIC DNA]</scope>
    <source>
        <strain evidence="1 2">YBY</strain>
    </source>
</reference>
<dbReference type="EMBL" id="QEXO01000003">
    <property type="protein sequence ID" value="PWE14166.1"/>
    <property type="molecule type" value="Genomic_DNA"/>
</dbReference>
<dbReference type="InterPro" id="IPR029055">
    <property type="entry name" value="Ntn_hydrolases_N"/>
</dbReference>
<proteinExistence type="predicted"/>
<dbReference type="PRINTS" id="PR01210">
    <property type="entry name" value="GGTRANSPTASE"/>
</dbReference>
<reference evidence="1 2" key="2">
    <citation type="submission" date="2018-05" db="EMBL/GenBank/DDBJ databases">
        <authorList>
            <person name="Lanie J.A."/>
            <person name="Ng W.-L."/>
            <person name="Kazmierczak K.M."/>
            <person name="Andrzejewski T.M."/>
            <person name="Davidsen T.M."/>
            <person name="Wayne K.J."/>
            <person name="Tettelin H."/>
            <person name="Glass J.I."/>
            <person name="Rusch D."/>
            <person name="Podicherti R."/>
            <person name="Tsui H.-C.T."/>
            <person name="Winkler M.E."/>
        </authorList>
    </citation>
    <scope>NUCLEOTIDE SEQUENCE [LARGE SCALE GENOMIC DNA]</scope>
    <source>
        <strain evidence="1 2">YBY</strain>
    </source>
</reference>
<dbReference type="STRING" id="511.UZ73_11430"/>
<dbReference type="SUPFAM" id="SSF56235">
    <property type="entry name" value="N-terminal nucleophile aminohydrolases (Ntn hydrolases)"/>
    <property type="match status" value="1"/>
</dbReference>
<dbReference type="AlphaFoldDB" id="A0A2U2BJK0"/>